<evidence type="ECO:0000313" key="1">
    <source>
        <dbReference type="EMBL" id="AOY79794.1"/>
    </source>
</evidence>
<accession>A0A1D9FWY7</accession>
<gene>
    <name evidence="1" type="ORF">BJP36_07500</name>
</gene>
<sequence length="67" mass="7928">MSYSQRLYPWAVVRLLPKMQRVVVGRFRNRSDAEGHMQALKRLMPDGKFIIIFDIGQDIEEESEDME</sequence>
<evidence type="ECO:0000313" key="2">
    <source>
        <dbReference type="Proteomes" id="UP000176944"/>
    </source>
</evidence>
<dbReference type="Proteomes" id="UP000176944">
    <property type="component" value="Chromosome"/>
</dbReference>
<proteinExistence type="predicted"/>
<dbReference type="AlphaFoldDB" id="A0A1D9FWY7"/>
<evidence type="ECO:0008006" key="3">
    <source>
        <dbReference type="Google" id="ProtNLM"/>
    </source>
</evidence>
<organism evidence="1 2">
    <name type="scientific">Moorena producens (strain JHB)</name>
    <dbReference type="NCBI Taxonomy" id="1454205"/>
    <lineage>
        <taxon>Bacteria</taxon>
        <taxon>Bacillati</taxon>
        <taxon>Cyanobacteriota</taxon>
        <taxon>Cyanophyceae</taxon>
        <taxon>Coleofasciculales</taxon>
        <taxon>Coleofasciculaceae</taxon>
        <taxon>Moorena</taxon>
    </lineage>
</organism>
<reference evidence="2" key="1">
    <citation type="submission" date="2016-10" db="EMBL/GenBank/DDBJ databases">
        <title>Comparative genomics uncovers the prolific and rare metabolic potential of the cyanobacterial genus Moorea.</title>
        <authorList>
            <person name="Leao T."/>
            <person name="Castelao G."/>
            <person name="Korobeynikov A."/>
            <person name="Monroe E.A."/>
            <person name="Podell S."/>
            <person name="Glukhov E."/>
            <person name="Allen E."/>
            <person name="Gerwick W.H."/>
            <person name="Gerwick L."/>
        </authorList>
    </citation>
    <scope>NUCLEOTIDE SEQUENCE [LARGE SCALE GENOMIC DNA]</scope>
    <source>
        <strain evidence="2">JHB</strain>
    </source>
</reference>
<protein>
    <recommendedName>
        <fullName evidence="3">SPOR domain-containing protein</fullName>
    </recommendedName>
</protein>
<name>A0A1D9FWY7_MOOP1</name>
<dbReference type="EMBL" id="CP017708">
    <property type="protein sequence ID" value="AOY79794.1"/>
    <property type="molecule type" value="Genomic_DNA"/>
</dbReference>